<gene>
    <name evidence="8" type="ordered locus">RPB_0197</name>
</gene>
<keyword evidence="5" id="KW-0804">Transcription</keyword>
<keyword evidence="9" id="KW-1185">Reference proteome</keyword>
<dbReference type="SUPFAM" id="SSF88946">
    <property type="entry name" value="Sigma2 domain of RNA polymerase sigma factors"/>
    <property type="match status" value="1"/>
</dbReference>
<evidence type="ECO:0000256" key="4">
    <source>
        <dbReference type="ARBA" id="ARBA00023125"/>
    </source>
</evidence>
<dbReference type="InterPro" id="IPR013325">
    <property type="entry name" value="RNA_pol_sigma_r2"/>
</dbReference>
<dbReference type="SUPFAM" id="SSF88659">
    <property type="entry name" value="Sigma3 and sigma4 domains of RNA polymerase sigma factors"/>
    <property type="match status" value="1"/>
</dbReference>
<dbReference type="Gene3D" id="1.20.140.160">
    <property type="match status" value="1"/>
</dbReference>
<dbReference type="CDD" id="cd06171">
    <property type="entry name" value="Sigma70_r4"/>
    <property type="match status" value="1"/>
</dbReference>
<evidence type="ECO:0000313" key="9">
    <source>
        <dbReference type="Proteomes" id="UP000008809"/>
    </source>
</evidence>
<evidence type="ECO:0000256" key="5">
    <source>
        <dbReference type="ARBA" id="ARBA00023163"/>
    </source>
</evidence>
<dbReference type="InterPro" id="IPR000943">
    <property type="entry name" value="RNA_pol_sigma70"/>
</dbReference>
<dbReference type="HOGENOM" id="CLU_014793_3_5_5"/>
<evidence type="ECO:0000313" key="8">
    <source>
        <dbReference type="EMBL" id="ABD04908.1"/>
    </source>
</evidence>
<keyword evidence="3" id="KW-0731">Sigma factor</keyword>
<keyword evidence="4" id="KW-0238">DNA-binding</keyword>
<dbReference type="Gene3D" id="1.20.120.1810">
    <property type="match status" value="1"/>
</dbReference>
<dbReference type="Pfam" id="PF04542">
    <property type="entry name" value="Sigma70_r2"/>
    <property type="match status" value="1"/>
</dbReference>
<proteinExistence type="inferred from homology"/>
<dbReference type="PRINTS" id="PR00046">
    <property type="entry name" value="SIGMA70FCT"/>
</dbReference>
<dbReference type="Proteomes" id="UP000008809">
    <property type="component" value="Chromosome"/>
</dbReference>
<dbReference type="NCBIfam" id="NF005143">
    <property type="entry name" value="PRK06596.1"/>
    <property type="match status" value="1"/>
</dbReference>
<dbReference type="InterPro" id="IPR014284">
    <property type="entry name" value="RNA_pol_sigma-70_dom"/>
</dbReference>
<dbReference type="EMBL" id="CP000250">
    <property type="protein sequence ID" value="ABD04908.1"/>
    <property type="molecule type" value="Genomic_DNA"/>
</dbReference>
<dbReference type="InterPro" id="IPR050813">
    <property type="entry name" value="Sigma-70_Factor"/>
</dbReference>
<dbReference type="AlphaFoldDB" id="Q2J3Q2"/>
<evidence type="ECO:0000256" key="1">
    <source>
        <dbReference type="ARBA" id="ARBA00007788"/>
    </source>
</evidence>
<dbReference type="KEGG" id="rpb:RPB_0197"/>
<dbReference type="PANTHER" id="PTHR30376">
    <property type="entry name" value="SIGMA FACTOR RPOH HEAT SHOCK RELATED"/>
    <property type="match status" value="1"/>
</dbReference>
<dbReference type="RefSeq" id="WP_011439098.1">
    <property type="nucleotide sequence ID" value="NC_007778.1"/>
</dbReference>
<evidence type="ECO:0000256" key="3">
    <source>
        <dbReference type="ARBA" id="ARBA00023082"/>
    </source>
</evidence>
<sequence>MTSAFSSSSLAPAHSDAAVFDEKSYMRAIGRYPVLEPDEEARLWQRWLQHRDKAAADALITSHLRLAAKLARDFRRYGFPLGDLIAEANLGLMMALDRFDPERGARFSTCAVWWIRSAIYDHIIRSWSLVRIGRTPAQKKLFFRLRGEIRRLQPDHHGTLTKELAEQISATLDVPLREVIEMEQRLSGDRSLNTPLSDLDESGEWQDLIADDAPNAEAVLAGHDELDHQRRALQDALVQLDARERYIFSARHLGERPASFETIGQSLSISAERVRQIEARAFAKVANSARRTCGTARPAARVTSNRKTTALTAPPNWIGHNAAAVHASV</sequence>
<dbReference type="eggNOG" id="COG0568">
    <property type="taxonomic scope" value="Bacteria"/>
</dbReference>
<dbReference type="OrthoDB" id="9809557at2"/>
<feature type="domain" description="RNA polymerase sigma-70 region 2" evidence="6">
    <location>
        <begin position="59"/>
        <end position="126"/>
    </location>
</feature>
<dbReference type="GO" id="GO:0006352">
    <property type="term" value="P:DNA-templated transcription initiation"/>
    <property type="evidence" value="ECO:0007669"/>
    <property type="project" value="InterPro"/>
</dbReference>
<dbReference type="Pfam" id="PF04545">
    <property type="entry name" value="Sigma70_r4"/>
    <property type="match status" value="1"/>
</dbReference>
<dbReference type="GO" id="GO:0003677">
    <property type="term" value="F:DNA binding"/>
    <property type="evidence" value="ECO:0007669"/>
    <property type="project" value="UniProtKB-KW"/>
</dbReference>
<accession>Q2J3Q2</accession>
<dbReference type="InterPro" id="IPR007627">
    <property type="entry name" value="RNA_pol_sigma70_r2"/>
</dbReference>
<dbReference type="STRING" id="316058.RPB_0197"/>
<organism evidence="8 9">
    <name type="scientific">Rhodopseudomonas palustris (strain HaA2)</name>
    <dbReference type="NCBI Taxonomy" id="316058"/>
    <lineage>
        <taxon>Bacteria</taxon>
        <taxon>Pseudomonadati</taxon>
        <taxon>Pseudomonadota</taxon>
        <taxon>Alphaproteobacteria</taxon>
        <taxon>Hyphomicrobiales</taxon>
        <taxon>Nitrobacteraceae</taxon>
        <taxon>Rhodopseudomonas</taxon>
    </lineage>
</organism>
<dbReference type="NCBIfam" id="TIGR02937">
    <property type="entry name" value="sigma70-ECF"/>
    <property type="match status" value="1"/>
</dbReference>
<dbReference type="InterPro" id="IPR007630">
    <property type="entry name" value="RNA_pol_sigma70_r4"/>
</dbReference>
<name>Q2J3Q2_RHOP2</name>
<dbReference type="PANTHER" id="PTHR30376:SF3">
    <property type="entry name" value="RNA POLYMERASE SIGMA FACTOR RPOH"/>
    <property type="match status" value="1"/>
</dbReference>
<feature type="domain" description="RNA polymerase sigma-70 region 4" evidence="7">
    <location>
        <begin position="236"/>
        <end position="285"/>
    </location>
</feature>
<keyword evidence="2" id="KW-0805">Transcription regulation</keyword>
<reference evidence="8 9" key="1">
    <citation type="submission" date="2006-01" db="EMBL/GenBank/DDBJ databases">
        <title>Complete sequence of Rhodopseudomonas palustris HaA2.</title>
        <authorList>
            <consortium name="US DOE Joint Genome Institute"/>
            <person name="Copeland A."/>
            <person name="Lucas S."/>
            <person name="Lapidus A."/>
            <person name="Barry K."/>
            <person name="Detter J.C."/>
            <person name="Glavina T."/>
            <person name="Hammon N."/>
            <person name="Israni S."/>
            <person name="Pitluck S."/>
            <person name="Chain P."/>
            <person name="Malfatti S."/>
            <person name="Shin M."/>
            <person name="Vergez L."/>
            <person name="Schmutz J."/>
            <person name="Larimer F."/>
            <person name="Land M."/>
            <person name="Hauser L."/>
            <person name="Pelletier D.A."/>
            <person name="Kyrpides N."/>
            <person name="Anderson I."/>
            <person name="Oda Y."/>
            <person name="Harwood C.S."/>
            <person name="Richardson P."/>
        </authorList>
    </citation>
    <scope>NUCLEOTIDE SEQUENCE [LARGE SCALE GENOMIC DNA]</scope>
    <source>
        <strain evidence="8 9">HaA2</strain>
    </source>
</reference>
<comment type="similarity">
    <text evidence="1">Belongs to the sigma-70 factor family.</text>
</comment>
<evidence type="ECO:0000256" key="2">
    <source>
        <dbReference type="ARBA" id="ARBA00023015"/>
    </source>
</evidence>
<dbReference type="GO" id="GO:0016987">
    <property type="term" value="F:sigma factor activity"/>
    <property type="evidence" value="ECO:0007669"/>
    <property type="project" value="UniProtKB-KW"/>
</dbReference>
<evidence type="ECO:0000259" key="7">
    <source>
        <dbReference type="Pfam" id="PF04545"/>
    </source>
</evidence>
<evidence type="ECO:0000259" key="6">
    <source>
        <dbReference type="Pfam" id="PF04542"/>
    </source>
</evidence>
<protein>
    <submittedName>
        <fullName evidence="8">Sigma 32 (RpoH)</fullName>
    </submittedName>
</protein>
<dbReference type="InterPro" id="IPR013324">
    <property type="entry name" value="RNA_pol_sigma_r3/r4-like"/>
</dbReference>